<dbReference type="Proteomes" id="UP000533017">
    <property type="component" value="Unassembled WGS sequence"/>
</dbReference>
<proteinExistence type="predicted"/>
<dbReference type="RefSeq" id="WP_175542741.1">
    <property type="nucleotide sequence ID" value="NZ_FOOI01000016.1"/>
</dbReference>
<name>A0A1I2ZL24_9ACTN</name>
<dbReference type="AlphaFoldDB" id="A0A1I2ZL24"/>
<evidence type="ECO:0008006" key="5">
    <source>
        <dbReference type="Google" id="ProtNLM"/>
    </source>
</evidence>
<dbReference type="Gene3D" id="3.40.630.30">
    <property type="match status" value="1"/>
</dbReference>
<evidence type="ECO:0000313" key="3">
    <source>
        <dbReference type="Proteomes" id="UP000199052"/>
    </source>
</evidence>
<evidence type="ECO:0000313" key="2">
    <source>
        <dbReference type="EMBL" id="SFH38296.1"/>
    </source>
</evidence>
<dbReference type="InterPro" id="IPR016181">
    <property type="entry name" value="Acyl_CoA_acyltransferase"/>
</dbReference>
<dbReference type="SUPFAM" id="SSF55729">
    <property type="entry name" value="Acyl-CoA N-acyltransferases (Nat)"/>
    <property type="match status" value="1"/>
</dbReference>
<organism evidence="2 3">
    <name type="scientific">Actinopolymorpha cephalotaxi</name>
    <dbReference type="NCBI Taxonomy" id="504797"/>
    <lineage>
        <taxon>Bacteria</taxon>
        <taxon>Bacillati</taxon>
        <taxon>Actinomycetota</taxon>
        <taxon>Actinomycetes</taxon>
        <taxon>Propionibacteriales</taxon>
        <taxon>Actinopolymorphaceae</taxon>
        <taxon>Actinopolymorpha</taxon>
    </lineage>
</organism>
<dbReference type="EMBL" id="FOOI01000016">
    <property type="protein sequence ID" value="SFH38296.1"/>
    <property type="molecule type" value="Genomic_DNA"/>
</dbReference>
<accession>A0A1I2ZL24</accession>
<dbReference type="STRING" id="504797.SAMN05421678_116161"/>
<dbReference type="Proteomes" id="UP000199052">
    <property type="component" value="Unassembled WGS sequence"/>
</dbReference>
<gene>
    <name evidence="1" type="ORF">FHR37_000899</name>
    <name evidence="2" type="ORF">SAMN05421678_116161</name>
</gene>
<dbReference type="EMBL" id="JACBZA010000001">
    <property type="protein sequence ID" value="NYH82048.1"/>
    <property type="molecule type" value="Genomic_DNA"/>
</dbReference>
<evidence type="ECO:0000313" key="1">
    <source>
        <dbReference type="EMBL" id="NYH82048.1"/>
    </source>
</evidence>
<reference evidence="1 4" key="2">
    <citation type="submission" date="2020-07" db="EMBL/GenBank/DDBJ databases">
        <title>Sequencing the genomes of 1000 actinobacteria strains.</title>
        <authorList>
            <person name="Klenk H.-P."/>
        </authorList>
    </citation>
    <scope>NUCLEOTIDE SEQUENCE [LARGE SCALE GENOMIC DNA]</scope>
    <source>
        <strain evidence="1 4">DSM 45117</strain>
    </source>
</reference>
<sequence>MARKLGATRMVLETNKQLSEARSLYEAHGYRETQSYKASHDGADHWYARTLEADPG</sequence>
<protein>
    <recommendedName>
        <fullName evidence="5">Acetyltransferase (GNAT) family protein</fullName>
    </recommendedName>
</protein>
<reference evidence="2 3" key="1">
    <citation type="submission" date="2016-10" db="EMBL/GenBank/DDBJ databases">
        <authorList>
            <person name="de Groot N.N."/>
        </authorList>
    </citation>
    <scope>NUCLEOTIDE SEQUENCE [LARGE SCALE GENOMIC DNA]</scope>
    <source>
        <strain evidence="2 3">CPCC 202808</strain>
    </source>
</reference>
<evidence type="ECO:0000313" key="4">
    <source>
        <dbReference type="Proteomes" id="UP000533017"/>
    </source>
</evidence>
<keyword evidence="4" id="KW-1185">Reference proteome</keyword>